<organism evidence="3 4">
    <name type="scientific">Cylindrobasidium torrendii FP15055 ss-10</name>
    <dbReference type="NCBI Taxonomy" id="1314674"/>
    <lineage>
        <taxon>Eukaryota</taxon>
        <taxon>Fungi</taxon>
        <taxon>Dikarya</taxon>
        <taxon>Basidiomycota</taxon>
        <taxon>Agaricomycotina</taxon>
        <taxon>Agaricomycetes</taxon>
        <taxon>Agaricomycetidae</taxon>
        <taxon>Agaricales</taxon>
        <taxon>Marasmiineae</taxon>
        <taxon>Physalacriaceae</taxon>
        <taxon>Cylindrobasidium</taxon>
    </lineage>
</organism>
<reference evidence="3 4" key="1">
    <citation type="journal article" date="2015" name="Fungal Genet. Biol.">
        <title>Evolution of novel wood decay mechanisms in Agaricales revealed by the genome sequences of Fistulina hepatica and Cylindrobasidium torrendii.</title>
        <authorList>
            <person name="Floudas D."/>
            <person name="Held B.W."/>
            <person name="Riley R."/>
            <person name="Nagy L.G."/>
            <person name="Koehler G."/>
            <person name="Ransdell A.S."/>
            <person name="Younus H."/>
            <person name="Chow J."/>
            <person name="Chiniquy J."/>
            <person name="Lipzen A."/>
            <person name="Tritt A."/>
            <person name="Sun H."/>
            <person name="Haridas S."/>
            <person name="LaButti K."/>
            <person name="Ohm R.A."/>
            <person name="Kues U."/>
            <person name="Blanchette R.A."/>
            <person name="Grigoriev I.V."/>
            <person name="Minto R.E."/>
            <person name="Hibbett D.S."/>
        </authorList>
    </citation>
    <scope>NUCLEOTIDE SEQUENCE [LARGE SCALE GENOMIC DNA]</scope>
    <source>
        <strain evidence="3 4">FP15055 ss-10</strain>
    </source>
</reference>
<evidence type="ECO:0000313" key="3">
    <source>
        <dbReference type="EMBL" id="KIY61949.1"/>
    </source>
</evidence>
<proteinExistence type="predicted"/>
<sequence length="202" mass="22575">MLRFGASLFSSYRRSPPETPDSPSSRQARLPAQPSASLLPSYHTYPPGPQDRLHLNQTYSQPPRLGSTAQDEDEDMGVEMTPRLKKGNSSMDDGFPGEEQNMVDDAGMSQMHRAAEEITRLKQDNKKLSAESVESRSTVGYLRKRMEAFSKQMNALDDFKRDSEQTQAKQASDISNLNAHVADLKEQLVQVTTERDAARAEV</sequence>
<keyword evidence="4" id="KW-1185">Reference proteome</keyword>
<gene>
    <name evidence="3" type="ORF">CYLTODRAFT_476436</name>
</gene>
<feature type="non-terminal residue" evidence="3">
    <location>
        <position position="202"/>
    </location>
</feature>
<accession>A0A0D7AVR7</accession>
<dbReference type="Proteomes" id="UP000054007">
    <property type="component" value="Unassembled WGS sequence"/>
</dbReference>
<feature type="coiled-coil region" evidence="1">
    <location>
        <begin position="174"/>
        <end position="201"/>
    </location>
</feature>
<name>A0A0D7AVR7_9AGAR</name>
<feature type="region of interest" description="Disordered" evidence="2">
    <location>
        <begin position="1"/>
        <end position="102"/>
    </location>
</feature>
<evidence type="ECO:0000256" key="2">
    <source>
        <dbReference type="SAM" id="MobiDB-lite"/>
    </source>
</evidence>
<protein>
    <submittedName>
        <fullName evidence="3">Uncharacterized protein</fullName>
    </submittedName>
</protein>
<dbReference type="EMBL" id="KN880846">
    <property type="protein sequence ID" value="KIY61949.1"/>
    <property type="molecule type" value="Genomic_DNA"/>
</dbReference>
<evidence type="ECO:0000313" key="4">
    <source>
        <dbReference type="Proteomes" id="UP000054007"/>
    </source>
</evidence>
<evidence type="ECO:0000256" key="1">
    <source>
        <dbReference type="SAM" id="Coils"/>
    </source>
</evidence>
<dbReference type="AlphaFoldDB" id="A0A0D7AVR7"/>
<keyword evidence="1" id="KW-0175">Coiled coil</keyword>